<dbReference type="InterPro" id="IPR015424">
    <property type="entry name" value="PyrdxlP-dep_Trfase"/>
</dbReference>
<evidence type="ECO:0000313" key="8">
    <source>
        <dbReference type="Proteomes" id="UP000461768"/>
    </source>
</evidence>
<dbReference type="Proteomes" id="UP000461768">
    <property type="component" value="Unassembled WGS sequence"/>
</dbReference>
<reference evidence="7 8" key="1">
    <citation type="submission" date="2019-09" db="EMBL/GenBank/DDBJ databases">
        <authorList>
            <person name="Valk L.C."/>
        </authorList>
    </citation>
    <scope>NUCLEOTIDE SEQUENCE [LARGE SCALE GENOMIC DNA]</scope>
    <source>
        <strain evidence="7">GalUA</strain>
    </source>
</reference>
<sequence>MIELDTKCEKPLYEQIYEYIKKEIQTGRLPFNDRLPSTRLLAKNLLVSRSTVDLAYEQLVSEGYIQAIACKGYYVCQIDGLYQITQLTEGFNYEHDYKKDDIEYNFSPNGIDLVNFPYNTWRKLSKNALLEENRDLFQLGSPLGELDLRKTIANYLHQARGVNCVPSQIILGAGNDYLLMILRQILGPSYTIAMENPTYKQAYRTFCNLDYKVNCIELDQNGMNVEALNASYSNIAYVMPSHQFPLGVVMPIKRRMELLNWASMKEDRYIIEDDYDSEFRYKGKPIPSLQGYDRNEKVIYMGTFSKSIAPAIRVSYMVLPKTLMKRYNNHGVYASTVSRIDQMIINYFMNEGYFERHLNKMRAIYKNKQDTLLNELKGLEPIETISGENAGVHILLHMTEKYSEEMFIHKAKEQKVKVYGLSNYFITTDKNQNQRKEKEKAIIILGYASLSEKDIKEAVRRLKIAWN</sequence>
<dbReference type="InterPro" id="IPR015421">
    <property type="entry name" value="PyrdxlP-dep_Trfase_major"/>
</dbReference>
<evidence type="ECO:0000256" key="2">
    <source>
        <dbReference type="ARBA" id="ARBA00022898"/>
    </source>
</evidence>
<dbReference type="CDD" id="cd07377">
    <property type="entry name" value="WHTH_GntR"/>
    <property type="match status" value="1"/>
</dbReference>
<dbReference type="CDD" id="cd00609">
    <property type="entry name" value="AAT_like"/>
    <property type="match status" value="1"/>
</dbReference>
<dbReference type="SMART" id="SM00345">
    <property type="entry name" value="HTH_GNTR"/>
    <property type="match status" value="1"/>
</dbReference>
<keyword evidence="4" id="KW-0238">DNA-binding</keyword>
<protein>
    <submittedName>
        <fullName evidence="7">PLP-dependent aminotransferase family protein</fullName>
    </submittedName>
</protein>
<dbReference type="Pfam" id="PF00392">
    <property type="entry name" value="GntR"/>
    <property type="match status" value="1"/>
</dbReference>
<dbReference type="SUPFAM" id="SSF46785">
    <property type="entry name" value="Winged helix' DNA-binding domain"/>
    <property type="match status" value="1"/>
</dbReference>
<keyword evidence="2" id="KW-0663">Pyridoxal phosphate</keyword>
<dbReference type="PRINTS" id="PR00035">
    <property type="entry name" value="HTHGNTR"/>
</dbReference>
<gene>
    <name evidence="7" type="ORF">F7O84_01405</name>
</gene>
<keyword evidence="3" id="KW-0805">Transcription regulation</keyword>
<dbReference type="Pfam" id="PF00155">
    <property type="entry name" value="Aminotran_1_2"/>
    <property type="match status" value="1"/>
</dbReference>
<dbReference type="GO" id="GO:0030170">
    <property type="term" value="F:pyridoxal phosphate binding"/>
    <property type="evidence" value="ECO:0007669"/>
    <property type="project" value="InterPro"/>
</dbReference>
<organism evidence="7 8">
    <name type="scientific">Candidatus Galacturonatibacter soehngenii</name>
    <dbReference type="NCBI Taxonomy" id="2307010"/>
    <lineage>
        <taxon>Bacteria</taxon>
        <taxon>Bacillati</taxon>
        <taxon>Bacillota</taxon>
        <taxon>Clostridia</taxon>
        <taxon>Lachnospirales</taxon>
        <taxon>Lachnospiraceae</taxon>
        <taxon>Candidatus Galacturonatibacter</taxon>
    </lineage>
</organism>
<dbReference type="AlphaFoldDB" id="A0A7V7QPQ2"/>
<proteinExistence type="inferred from homology"/>
<dbReference type="PROSITE" id="PS50949">
    <property type="entry name" value="HTH_GNTR"/>
    <property type="match status" value="1"/>
</dbReference>
<dbReference type="SUPFAM" id="SSF53383">
    <property type="entry name" value="PLP-dependent transferases"/>
    <property type="match status" value="1"/>
</dbReference>
<comment type="similarity">
    <text evidence="1">In the C-terminal section; belongs to the class-I pyridoxal-phosphate-dependent aminotransferase family.</text>
</comment>
<dbReference type="GO" id="GO:0003677">
    <property type="term" value="F:DNA binding"/>
    <property type="evidence" value="ECO:0007669"/>
    <property type="project" value="UniProtKB-KW"/>
</dbReference>
<dbReference type="GO" id="GO:0003700">
    <property type="term" value="F:DNA-binding transcription factor activity"/>
    <property type="evidence" value="ECO:0007669"/>
    <property type="project" value="InterPro"/>
</dbReference>
<dbReference type="PANTHER" id="PTHR46577:SF1">
    <property type="entry name" value="HTH-TYPE TRANSCRIPTIONAL REGULATORY PROTEIN GABR"/>
    <property type="match status" value="1"/>
</dbReference>
<accession>A0A7V7QPQ2</accession>
<dbReference type="GO" id="GO:0008483">
    <property type="term" value="F:transaminase activity"/>
    <property type="evidence" value="ECO:0007669"/>
    <property type="project" value="UniProtKB-KW"/>
</dbReference>
<dbReference type="InterPro" id="IPR036390">
    <property type="entry name" value="WH_DNA-bd_sf"/>
</dbReference>
<keyword evidence="5" id="KW-0804">Transcription</keyword>
<feature type="domain" description="HTH gntR-type" evidence="6">
    <location>
        <begin position="10"/>
        <end position="78"/>
    </location>
</feature>
<dbReference type="OrthoDB" id="9808770at2"/>
<evidence type="ECO:0000259" key="6">
    <source>
        <dbReference type="PROSITE" id="PS50949"/>
    </source>
</evidence>
<dbReference type="PANTHER" id="PTHR46577">
    <property type="entry name" value="HTH-TYPE TRANSCRIPTIONAL REGULATORY PROTEIN GABR"/>
    <property type="match status" value="1"/>
</dbReference>
<dbReference type="Gene3D" id="1.10.10.10">
    <property type="entry name" value="Winged helix-like DNA-binding domain superfamily/Winged helix DNA-binding domain"/>
    <property type="match status" value="1"/>
</dbReference>
<dbReference type="InterPro" id="IPR000524">
    <property type="entry name" value="Tscrpt_reg_HTH_GntR"/>
</dbReference>
<dbReference type="Gene3D" id="3.40.640.10">
    <property type="entry name" value="Type I PLP-dependent aspartate aminotransferase-like (Major domain)"/>
    <property type="match status" value="1"/>
</dbReference>
<dbReference type="InterPro" id="IPR004839">
    <property type="entry name" value="Aminotransferase_I/II_large"/>
</dbReference>
<evidence type="ECO:0000256" key="3">
    <source>
        <dbReference type="ARBA" id="ARBA00023015"/>
    </source>
</evidence>
<keyword evidence="7" id="KW-0808">Transferase</keyword>
<evidence type="ECO:0000256" key="1">
    <source>
        <dbReference type="ARBA" id="ARBA00005384"/>
    </source>
</evidence>
<evidence type="ECO:0000256" key="5">
    <source>
        <dbReference type="ARBA" id="ARBA00023163"/>
    </source>
</evidence>
<comment type="caution">
    <text evidence="7">The sequence shown here is derived from an EMBL/GenBank/DDBJ whole genome shotgun (WGS) entry which is preliminary data.</text>
</comment>
<dbReference type="InterPro" id="IPR051446">
    <property type="entry name" value="HTH_trans_reg/aminotransferase"/>
</dbReference>
<dbReference type="EMBL" id="WAGX01000003">
    <property type="protein sequence ID" value="KAB1440743.1"/>
    <property type="molecule type" value="Genomic_DNA"/>
</dbReference>
<name>A0A7V7QPQ2_9FIRM</name>
<evidence type="ECO:0000256" key="4">
    <source>
        <dbReference type="ARBA" id="ARBA00023125"/>
    </source>
</evidence>
<reference evidence="7 8" key="2">
    <citation type="submission" date="2020-02" db="EMBL/GenBank/DDBJ databases">
        <title>Candidatus Galacturonibacter soehngenii shows hetero-acetogenic catabolism of galacturonic acid but lacks a canonical carbon monoxide dehydrogenase/acetyl-CoA synthase complex.</title>
        <authorList>
            <person name="Diender M."/>
            <person name="Stouten G.R."/>
            <person name="Petersen J.F."/>
            <person name="Nielsen P.H."/>
            <person name="Dueholm M.S."/>
            <person name="Pronk J.T."/>
            <person name="Van Loosdrecht M.C.M."/>
        </authorList>
    </citation>
    <scope>NUCLEOTIDE SEQUENCE [LARGE SCALE GENOMIC DNA]</scope>
    <source>
        <strain evidence="7">GalUA</strain>
    </source>
</reference>
<evidence type="ECO:0000313" key="7">
    <source>
        <dbReference type="EMBL" id="KAB1440743.1"/>
    </source>
</evidence>
<dbReference type="InterPro" id="IPR036388">
    <property type="entry name" value="WH-like_DNA-bd_sf"/>
</dbReference>
<keyword evidence="8" id="KW-1185">Reference proteome</keyword>
<keyword evidence="7" id="KW-0032">Aminotransferase</keyword>